<feature type="signal peptide" evidence="1">
    <location>
        <begin position="1"/>
        <end position="18"/>
    </location>
</feature>
<dbReference type="Proteomes" id="UP000294847">
    <property type="component" value="Chromosome 3"/>
</dbReference>
<evidence type="ECO:0000256" key="1">
    <source>
        <dbReference type="SAM" id="SignalP"/>
    </source>
</evidence>
<evidence type="ECO:0000313" key="3">
    <source>
        <dbReference type="Proteomes" id="UP000294847"/>
    </source>
</evidence>
<keyword evidence="1" id="KW-0732">Signal</keyword>
<reference evidence="2 3" key="1">
    <citation type="journal article" date="2019" name="Mol. Biol. Evol.">
        <title>Blast fungal genomes show frequent chromosomal changes, gene gains and losses, and effector gene turnover.</title>
        <authorList>
            <person name="Gomez Luciano L.B."/>
            <person name="Jason Tsai I."/>
            <person name="Chuma I."/>
            <person name="Tosa Y."/>
            <person name="Chen Y.H."/>
            <person name="Li J.Y."/>
            <person name="Li M.Y."/>
            <person name="Jade Lu M.Y."/>
            <person name="Nakayashiki H."/>
            <person name="Li W.H."/>
        </authorList>
    </citation>
    <scope>NUCLEOTIDE SEQUENCE [LARGE SCALE GENOMIC DNA]</scope>
    <source>
        <strain evidence="2">MZ5-1-6</strain>
    </source>
</reference>
<evidence type="ECO:0000313" key="2">
    <source>
        <dbReference type="EMBL" id="QBZ59829.1"/>
    </source>
</evidence>
<protein>
    <submittedName>
        <fullName evidence="2">Uncharacterized protein</fullName>
    </submittedName>
</protein>
<dbReference type="EMBL" id="CP034206">
    <property type="protein sequence ID" value="QBZ59829.1"/>
    <property type="molecule type" value="Genomic_DNA"/>
</dbReference>
<gene>
    <name evidence="2" type="ORF">PoMZ_04793</name>
</gene>
<proteinExistence type="predicted"/>
<dbReference type="AlphaFoldDB" id="A0A4P7NB58"/>
<sequence>MQFSSTTLITLLASVAAAAPVSTIAATWTVTGFKRTCNAADTVCKVEFGLNGTGCSYEVKAASLASQASVNGVTCGPYQVTSGWSGQFGPGNGFTTWSVADWSKRLIAFPSYADRDIPNGKVVSPDRSFAVQALKSESALELTKKPRDETQNSLATIEAVAVHDLPGRLAGDAALQPLADEVFVGSAEGPDPGRQRLCALGQGVDVVDAQQRQADVLAGVVKVPVRLAVVLGREQAELLLDERVLRQHHVRLELEHPLRRRHLVQGLLVVEDIPHARGAVLWVAGAGRVDESLLRGGMGAEERGQAVRLNGLVAEHLDQKVGAAVDGGKQALGRRDGRVLAADKGAHARAERADDGGDVGGELDQVGHAHAISRILRVPLLGLRDDLLETAVVGAQNLLGCQDQRAVGASERARGPGPATCVVEAHADGRAGQVRAAARVAPEYGHHVVGDVLPDAARVLGAGRRALAGQLAGTVRLAALGGASGRGQQLLDGEAGAGELVVGHADQVADELERVEVVVLVGVATAIGAVDLLVSVLGIVVVSALAPLAALAGLLDVGGRLGDVADKLVVEVFARGHGGADLLVLLWCAHARVGEGWSHREGGGEKCGTHVVGVLR</sequence>
<accession>A0A4P7NB58</accession>
<name>A0A4P7NB58_PYROR</name>
<feature type="chain" id="PRO_5020857345" evidence="1">
    <location>
        <begin position="19"/>
        <end position="616"/>
    </location>
</feature>
<organism evidence="2 3">
    <name type="scientific">Pyricularia oryzae</name>
    <name type="common">Rice blast fungus</name>
    <name type="synonym">Magnaporthe oryzae</name>
    <dbReference type="NCBI Taxonomy" id="318829"/>
    <lineage>
        <taxon>Eukaryota</taxon>
        <taxon>Fungi</taxon>
        <taxon>Dikarya</taxon>
        <taxon>Ascomycota</taxon>
        <taxon>Pezizomycotina</taxon>
        <taxon>Sordariomycetes</taxon>
        <taxon>Sordariomycetidae</taxon>
        <taxon>Magnaporthales</taxon>
        <taxon>Pyriculariaceae</taxon>
        <taxon>Pyricularia</taxon>
    </lineage>
</organism>